<dbReference type="GO" id="GO:0003676">
    <property type="term" value="F:nucleic acid binding"/>
    <property type="evidence" value="ECO:0007669"/>
    <property type="project" value="InterPro"/>
</dbReference>
<sequence>MSTNSNSFCTYAIYARLRIVRGLSDDLITDIVLRGINDPQVKAAATNANLSPDKLVNYLSKFMKPDNSYTKPVRRLFQPNSISRTQGNKRPVQAFNASIKRFHYGEQGHKQVNYSKKPKIGTAAATKEPVSSKPTGKADNAAACAYCKKTGHHIRDCFTKQ</sequence>
<dbReference type="InterPro" id="IPR036875">
    <property type="entry name" value="Znf_CCHC_sf"/>
</dbReference>
<comment type="caution">
    <text evidence="1">The sequence shown here is derived from an EMBL/GenBank/DDBJ whole genome shotgun (WGS) entry which is preliminary data.</text>
</comment>
<accession>A0A821LRK1</accession>
<proteinExistence type="predicted"/>
<dbReference type="OrthoDB" id="420169at2759"/>
<organism evidence="1 2">
    <name type="scientific">Pieris macdunnoughi</name>
    <dbReference type="NCBI Taxonomy" id="345717"/>
    <lineage>
        <taxon>Eukaryota</taxon>
        <taxon>Metazoa</taxon>
        <taxon>Ecdysozoa</taxon>
        <taxon>Arthropoda</taxon>
        <taxon>Hexapoda</taxon>
        <taxon>Insecta</taxon>
        <taxon>Pterygota</taxon>
        <taxon>Neoptera</taxon>
        <taxon>Endopterygota</taxon>
        <taxon>Lepidoptera</taxon>
        <taxon>Glossata</taxon>
        <taxon>Ditrysia</taxon>
        <taxon>Papilionoidea</taxon>
        <taxon>Pieridae</taxon>
        <taxon>Pierinae</taxon>
        <taxon>Pieris</taxon>
    </lineage>
</organism>
<dbReference type="GO" id="GO:0008270">
    <property type="term" value="F:zinc ion binding"/>
    <property type="evidence" value="ECO:0007669"/>
    <property type="project" value="InterPro"/>
</dbReference>
<name>A0A821LRK1_9NEOP</name>
<evidence type="ECO:0000313" key="1">
    <source>
        <dbReference type="EMBL" id="CAF4755228.1"/>
    </source>
</evidence>
<keyword evidence="2" id="KW-1185">Reference proteome</keyword>
<dbReference type="EMBL" id="CAJOBZ010000002">
    <property type="protein sequence ID" value="CAF4755228.1"/>
    <property type="molecule type" value="Genomic_DNA"/>
</dbReference>
<evidence type="ECO:0000313" key="2">
    <source>
        <dbReference type="Proteomes" id="UP000663880"/>
    </source>
</evidence>
<gene>
    <name evidence="1" type="ORF">PMACD_LOCUS945</name>
</gene>
<evidence type="ECO:0008006" key="3">
    <source>
        <dbReference type="Google" id="ProtNLM"/>
    </source>
</evidence>
<protein>
    <recommendedName>
        <fullName evidence="3">CCHC-type domain-containing protein</fullName>
    </recommendedName>
</protein>
<dbReference type="AlphaFoldDB" id="A0A821LRK1"/>
<dbReference type="SUPFAM" id="SSF57756">
    <property type="entry name" value="Retrovirus zinc finger-like domains"/>
    <property type="match status" value="1"/>
</dbReference>
<dbReference type="Proteomes" id="UP000663880">
    <property type="component" value="Unassembled WGS sequence"/>
</dbReference>
<reference evidence="1" key="1">
    <citation type="submission" date="2021-02" db="EMBL/GenBank/DDBJ databases">
        <authorList>
            <person name="Steward A R."/>
        </authorList>
    </citation>
    <scope>NUCLEOTIDE SEQUENCE</scope>
</reference>